<reference evidence="1" key="1">
    <citation type="submission" date="2024-08" db="EMBL/GenBank/DDBJ databases">
        <authorList>
            <person name="Chaddad Z."/>
            <person name="Lamrabet M."/>
            <person name="Bouhnik O."/>
            <person name="Alami S."/>
            <person name="Wipf D."/>
            <person name="Courty P.E."/>
            <person name="Missbah El Idrissi M."/>
        </authorList>
    </citation>
    <scope>NUCLEOTIDE SEQUENCE</scope>
    <source>
        <strain evidence="1">LLZ17</strain>
    </source>
</reference>
<dbReference type="AlphaFoldDB" id="A0AB39XC89"/>
<dbReference type="EMBL" id="CP165734">
    <property type="protein sequence ID" value="XDV55609.1"/>
    <property type="molecule type" value="Genomic_DNA"/>
</dbReference>
<gene>
    <name evidence="1" type="ORF">AB8Z38_22930</name>
</gene>
<sequence length="276" mass="30747">MTSRPEFSPILSRHAIERCAASIGFAPQLPLKAYERLKAKMTDALVLMGFTSQKTLQIGFSVGPDGSMTPAAPEGAPVIFLSNSQQVTLQIGADGVVWTSTNYVRWQPYIGEFERIVLPLLADYLDLVSISGVKLEYWDRFIWSGDWDSFDAKTLIKPGSRLVTQEAAAKRKQWHSHTGWFEQEGPFRRLVNANVEVSEIVTEPTIPPRPSIGIYTMITDQANVGGYGPIDTSTLDGQFIVDRLENQHLALKDILGHIIDDNMANRIGLFSRNPKK</sequence>
<proteinExistence type="predicted"/>
<evidence type="ECO:0000313" key="1">
    <source>
        <dbReference type="EMBL" id="XDV55609.1"/>
    </source>
</evidence>
<dbReference type="InterPro" id="IPR026349">
    <property type="entry name" value="CHP04255"/>
</dbReference>
<dbReference type="NCBIfam" id="TIGR04255">
    <property type="entry name" value="sporadTIGR04255"/>
    <property type="match status" value="1"/>
</dbReference>
<name>A0AB39XC89_9BRAD</name>
<organism evidence="1">
    <name type="scientific">Bradyrhizobium sp. LLZ17</name>
    <dbReference type="NCBI Taxonomy" id="3239388"/>
    <lineage>
        <taxon>Bacteria</taxon>
        <taxon>Pseudomonadati</taxon>
        <taxon>Pseudomonadota</taxon>
        <taxon>Alphaproteobacteria</taxon>
        <taxon>Hyphomicrobiales</taxon>
        <taxon>Nitrobacteraceae</taxon>
        <taxon>Bradyrhizobium</taxon>
    </lineage>
</organism>
<accession>A0AB39XC89</accession>
<dbReference type="RefSeq" id="WP_369720059.1">
    <property type="nucleotide sequence ID" value="NZ_CP165734.1"/>
</dbReference>
<protein>
    <submittedName>
        <fullName evidence="1">TIGR04255 family protein</fullName>
    </submittedName>
</protein>